<accession>A0A1Y1XEV4</accession>
<feature type="transmembrane region" description="Helical" evidence="2">
    <location>
        <begin position="125"/>
        <end position="146"/>
    </location>
</feature>
<dbReference type="OrthoDB" id="2143115at2759"/>
<gene>
    <name evidence="3" type="ORF">BCR32DRAFT_291435</name>
</gene>
<sequence>MDKYTPIEKRLRLFGIFSIIGLLSYTAMVLFSPLAYPGYDWKSMAVSDLSADDAPSKNLAHQLNSLYGPCSIVSIMAICVVIITCPSKLTRYGIYSFALMEWISEIGYSMFSWIENEPSSHPQNIMHLIVTILVVLFSLAALILIAIGTRKLKSLKSLSIWAIVCLVAMLIGPIGTGLLPKSVFGIFERFSTFSAVIFNTVLGVYLMKGNFIFNNNNDDDDDDETNNNSKDSKKGNNKDINSNNNKDNNNNDNDITNYES</sequence>
<feature type="transmembrane region" description="Helical" evidence="2">
    <location>
        <begin position="12"/>
        <end position="36"/>
    </location>
</feature>
<dbReference type="AlphaFoldDB" id="A0A1Y1XEV4"/>
<comment type="caution">
    <text evidence="3">The sequence shown here is derived from an EMBL/GenBank/DDBJ whole genome shotgun (WGS) entry which is preliminary data.</text>
</comment>
<name>A0A1Y1XEV4_9FUNG</name>
<keyword evidence="2" id="KW-0812">Transmembrane</keyword>
<dbReference type="Proteomes" id="UP000193944">
    <property type="component" value="Unassembled WGS sequence"/>
</dbReference>
<proteinExistence type="predicted"/>
<feature type="region of interest" description="Disordered" evidence="1">
    <location>
        <begin position="217"/>
        <end position="260"/>
    </location>
</feature>
<feature type="transmembrane region" description="Helical" evidence="2">
    <location>
        <begin position="158"/>
        <end position="178"/>
    </location>
</feature>
<dbReference type="EMBL" id="MCFG01000055">
    <property type="protein sequence ID" value="ORX84288.1"/>
    <property type="molecule type" value="Genomic_DNA"/>
</dbReference>
<keyword evidence="2" id="KW-1133">Transmembrane helix</keyword>
<evidence type="ECO:0000256" key="1">
    <source>
        <dbReference type="SAM" id="MobiDB-lite"/>
    </source>
</evidence>
<feature type="transmembrane region" description="Helical" evidence="2">
    <location>
        <begin position="66"/>
        <end position="85"/>
    </location>
</feature>
<feature type="transmembrane region" description="Helical" evidence="2">
    <location>
        <begin position="92"/>
        <end position="113"/>
    </location>
</feature>
<dbReference type="Pfam" id="PF06197">
    <property type="entry name" value="DUF998"/>
    <property type="match status" value="1"/>
</dbReference>
<protein>
    <recommendedName>
        <fullName evidence="5">DUF998 domain-containing protein</fullName>
    </recommendedName>
</protein>
<keyword evidence="4" id="KW-1185">Reference proteome</keyword>
<reference evidence="3 4" key="2">
    <citation type="submission" date="2016-08" db="EMBL/GenBank/DDBJ databases">
        <title>Pervasive Adenine N6-methylation of Active Genes in Fungi.</title>
        <authorList>
            <consortium name="DOE Joint Genome Institute"/>
            <person name="Mondo S.J."/>
            <person name="Dannebaum R.O."/>
            <person name="Kuo R.C."/>
            <person name="Labutti K."/>
            <person name="Haridas S."/>
            <person name="Kuo A."/>
            <person name="Salamov A."/>
            <person name="Ahrendt S.R."/>
            <person name="Lipzen A."/>
            <person name="Sullivan W."/>
            <person name="Andreopoulos W.B."/>
            <person name="Clum A."/>
            <person name="Lindquist E."/>
            <person name="Daum C."/>
            <person name="Ramamoorthy G.K."/>
            <person name="Gryganskyi A."/>
            <person name="Culley D."/>
            <person name="Magnuson J.K."/>
            <person name="James T.Y."/>
            <person name="O'Malley M.A."/>
            <person name="Stajich J.E."/>
            <person name="Spatafora J.W."/>
            <person name="Visel A."/>
            <person name="Grigoriev I.V."/>
        </authorList>
    </citation>
    <scope>NUCLEOTIDE SEQUENCE [LARGE SCALE GENOMIC DNA]</scope>
    <source>
        <strain evidence="3 4">S4</strain>
    </source>
</reference>
<evidence type="ECO:0000256" key="2">
    <source>
        <dbReference type="SAM" id="Phobius"/>
    </source>
</evidence>
<dbReference type="InterPro" id="IPR009339">
    <property type="entry name" value="DUF998"/>
</dbReference>
<keyword evidence="2" id="KW-0472">Membrane</keyword>
<evidence type="ECO:0000313" key="4">
    <source>
        <dbReference type="Proteomes" id="UP000193944"/>
    </source>
</evidence>
<evidence type="ECO:0000313" key="3">
    <source>
        <dbReference type="EMBL" id="ORX84288.1"/>
    </source>
</evidence>
<feature type="compositionally biased region" description="Low complexity" evidence="1">
    <location>
        <begin position="238"/>
        <end position="254"/>
    </location>
</feature>
<organism evidence="3 4">
    <name type="scientific">Anaeromyces robustus</name>
    <dbReference type="NCBI Taxonomy" id="1754192"/>
    <lineage>
        <taxon>Eukaryota</taxon>
        <taxon>Fungi</taxon>
        <taxon>Fungi incertae sedis</taxon>
        <taxon>Chytridiomycota</taxon>
        <taxon>Chytridiomycota incertae sedis</taxon>
        <taxon>Neocallimastigomycetes</taxon>
        <taxon>Neocallimastigales</taxon>
        <taxon>Neocallimastigaceae</taxon>
        <taxon>Anaeromyces</taxon>
    </lineage>
</organism>
<feature type="transmembrane region" description="Helical" evidence="2">
    <location>
        <begin position="190"/>
        <end position="207"/>
    </location>
</feature>
<reference evidence="3 4" key="1">
    <citation type="submission" date="2016-08" db="EMBL/GenBank/DDBJ databases">
        <title>A Parts List for Fungal Cellulosomes Revealed by Comparative Genomics.</title>
        <authorList>
            <consortium name="DOE Joint Genome Institute"/>
            <person name="Haitjema C.H."/>
            <person name="Gilmore S.P."/>
            <person name="Henske J.K."/>
            <person name="Solomon K.V."/>
            <person name="De Groot R."/>
            <person name="Kuo A."/>
            <person name="Mondo S.J."/>
            <person name="Salamov A.A."/>
            <person name="Labutti K."/>
            <person name="Zhao Z."/>
            <person name="Chiniquy J."/>
            <person name="Barry K."/>
            <person name="Brewer H.M."/>
            <person name="Purvine S.O."/>
            <person name="Wright A.T."/>
            <person name="Boxma B."/>
            <person name="Van Alen T."/>
            <person name="Hackstein J.H."/>
            <person name="Baker S.E."/>
            <person name="Grigoriev I.V."/>
            <person name="O'Malley M.A."/>
        </authorList>
    </citation>
    <scope>NUCLEOTIDE SEQUENCE [LARGE SCALE GENOMIC DNA]</scope>
    <source>
        <strain evidence="3 4">S4</strain>
    </source>
</reference>
<evidence type="ECO:0008006" key="5">
    <source>
        <dbReference type="Google" id="ProtNLM"/>
    </source>
</evidence>